<accession>A0A9N8W5V5</accession>
<keyword evidence="1" id="KW-0472">Membrane</keyword>
<feature type="transmembrane region" description="Helical" evidence="1">
    <location>
        <begin position="42"/>
        <end position="63"/>
    </location>
</feature>
<keyword evidence="1" id="KW-1133">Transmembrane helix</keyword>
<dbReference type="Proteomes" id="UP000789739">
    <property type="component" value="Unassembled WGS sequence"/>
</dbReference>
<feature type="transmembrane region" description="Helical" evidence="1">
    <location>
        <begin position="12"/>
        <end position="30"/>
    </location>
</feature>
<organism evidence="2 3">
    <name type="scientific">Paraglomus brasilianum</name>
    <dbReference type="NCBI Taxonomy" id="144538"/>
    <lineage>
        <taxon>Eukaryota</taxon>
        <taxon>Fungi</taxon>
        <taxon>Fungi incertae sedis</taxon>
        <taxon>Mucoromycota</taxon>
        <taxon>Glomeromycotina</taxon>
        <taxon>Glomeromycetes</taxon>
        <taxon>Paraglomerales</taxon>
        <taxon>Paraglomeraceae</taxon>
        <taxon>Paraglomus</taxon>
    </lineage>
</organism>
<protein>
    <submittedName>
        <fullName evidence="2">6695_t:CDS:1</fullName>
    </submittedName>
</protein>
<sequence length="345" mass="40255">MYTELFTFRPHIWKLITGATLVLMLILDTTKFKFLNHNFGTMFALCWNWLFTCLCYTTIRLVYGSFKQTFSNTQSLSFKIFSKASTRILFYSLFFAEGTYAAPPPNKDELATTNDYYDSVSLMYVTIMTVFLEIFYRHKNRYVASVDDFLFYVSASVFTLVHLIRYSCWHWTKLFGIPYLAIYITAFFAVKGPSIGLHSTAGLCIFQLVSCLWLGVWWWYRRGHANETIPSIFIVSFNYDETNALFAKMLVATMSLAIIRPFSYVYQSFGNDIKRHRDRALVYHQMKDDINLLRKDKQQHDTIEDLKNVLEILTKEHAKVNSDVNKILTKLFEALEEARGAAAQR</sequence>
<feature type="transmembrane region" description="Helical" evidence="1">
    <location>
        <begin position="202"/>
        <end position="220"/>
    </location>
</feature>
<evidence type="ECO:0000313" key="2">
    <source>
        <dbReference type="EMBL" id="CAG8471913.1"/>
    </source>
</evidence>
<feature type="transmembrane region" description="Helical" evidence="1">
    <location>
        <begin position="171"/>
        <end position="190"/>
    </location>
</feature>
<evidence type="ECO:0000313" key="3">
    <source>
        <dbReference type="Proteomes" id="UP000789739"/>
    </source>
</evidence>
<gene>
    <name evidence="2" type="ORF">PBRASI_LOCUS1113</name>
</gene>
<dbReference type="AlphaFoldDB" id="A0A9N8W5V5"/>
<feature type="transmembrane region" description="Helical" evidence="1">
    <location>
        <begin position="245"/>
        <end position="266"/>
    </location>
</feature>
<evidence type="ECO:0000256" key="1">
    <source>
        <dbReference type="SAM" id="Phobius"/>
    </source>
</evidence>
<feature type="transmembrane region" description="Helical" evidence="1">
    <location>
        <begin position="149"/>
        <end position="165"/>
    </location>
</feature>
<reference evidence="2" key="1">
    <citation type="submission" date="2021-06" db="EMBL/GenBank/DDBJ databases">
        <authorList>
            <person name="Kallberg Y."/>
            <person name="Tangrot J."/>
            <person name="Rosling A."/>
        </authorList>
    </citation>
    <scope>NUCLEOTIDE SEQUENCE</scope>
    <source>
        <strain evidence="2">BR232B</strain>
    </source>
</reference>
<keyword evidence="3" id="KW-1185">Reference proteome</keyword>
<keyword evidence="1" id="KW-0812">Transmembrane</keyword>
<dbReference type="OrthoDB" id="10437788at2759"/>
<name>A0A9N8W5V5_9GLOM</name>
<feature type="transmembrane region" description="Helical" evidence="1">
    <location>
        <begin position="121"/>
        <end position="137"/>
    </location>
</feature>
<feature type="transmembrane region" description="Helical" evidence="1">
    <location>
        <begin position="84"/>
        <end position="101"/>
    </location>
</feature>
<comment type="caution">
    <text evidence="2">The sequence shown here is derived from an EMBL/GenBank/DDBJ whole genome shotgun (WGS) entry which is preliminary data.</text>
</comment>
<proteinExistence type="predicted"/>
<dbReference type="EMBL" id="CAJVPI010000067">
    <property type="protein sequence ID" value="CAG8471913.1"/>
    <property type="molecule type" value="Genomic_DNA"/>
</dbReference>